<name>A0ABS7RDD0_9HYPH</name>
<dbReference type="InterPro" id="IPR002355">
    <property type="entry name" value="Cu_oxidase_Cu_BS"/>
</dbReference>
<dbReference type="PANTHER" id="PTHR11709:SF2">
    <property type="entry name" value="MULTICOPPER OXIDASE LPR1"/>
    <property type="match status" value="1"/>
</dbReference>
<proteinExistence type="predicted"/>
<evidence type="ECO:0000256" key="1">
    <source>
        <dbReference type="ARBA" id="ARBA00022723"/>
    </source>
</evidence>
<dbReference type="Pfam" id="PF07732">
    <property type="entry name" value="Cu-oxidase_3"/>
    <property type="match status" value="1"/>
</dbReference>
<dbReference type="InterPro" id="IPR045087">
    <property type="entry name" value="Cu-oxidase_fam"/>
</dbReference>
<organism evidence="5 6">
    <name type="scientific">Nitratireductor rhodophyticola</name>
    <dbReference type="NCBI Taxonomy" id="2854036"/>
    <lineage>
        <taxon>Bacteria</taxon>
        <taxon>Pseudomonadati</taxon>
        <taxon>Pseudomonadota</taxon>
        <taxon>Alphaproteobacteria</taxon>
        <taxon>Hyphomicrobiales</taxon>
        <taxon>Phyllobacteriaceae</taxon>
        <taxon>Nitratireductor</taxon>
    </lineage>
</organism>
<evidence type="ECO:0000259" key="4">
    <source>
        <dbReference type="Pfam" id="PF07732"/>
    </source>
</evidence>
<protein>
    <submittedName>
        <fullName evidence="5">Multicopper oxidase family protein</fullName>
    </submittedName>
</protein>
<dbReference type="InterPro" id="IPR011706">
    <property type="entry name" value="Cu-oxidase_C"/>
</dbReference>
<evidence type="ECO:0000313" key="5">
    <source>
        <dbReference type="EMBL" id="MBY8918919.1"/>
    </source>
</evidence>
<dbReference type="SUPFAM" id="SSF49503">
    <property type="entry name" value="Cupredoxins"/>
    <property type="match status" value="3"/>
</dbReference>
<dbReference type="RefSeq" id="WP_223006663.1">
    <property type="nucleotide sequence ID" value="NZ_CBDDPV010000002.1"/>
</dbReference>
<keyword evidence="6" id="KW-1185">Reference proteome</keyword>
<keyword evidence="1" id="KW-0479">Metal-binding</keyword>
<feature type="domain" description="Plastocyanin-like" evidence="3">
    <location>
        <begin position="355"/>
        <end position="460"/>
    </location>
</feature>
<dbReference type="Gene3D" id="2.60.40.420">
    <property type="entry name" value="Cupredoxins - blue copper proteins"/>
    <property type="match status" value="3"/>
</dbReference>
<comment type="caution">
    <text evidence="5">The sequence shown here is derived from an EMBL/GenBank/DDBJ whole genome shotgun (WGS) entry which is preliminary data.</text>
</comment>
<dbReference type="PROSITE" id="PS00079">
    <property type="entry name" value="MULTICOPPER_OXIDASE1"/>
    <property type="match status" value="1"/>
</dbReference>
<keyword evidence="2" id="KW-0560">Oxidoreductase</keyword>
<evidence type="ECO:0000256" key="2">
    <source>
        <dbReference type="ARBA" id="ARBA00023002"/>
    </source>
</evidence>
<sequence>MIDRRNFLAGTGVLVSAGVLPGLAVAKAGAQEFDLIAGSVQRALYEQQLSDLWAYNDIVPGPEIRARKGERIRVNFRNNLEEPTSIHWHGIRIENAMDGVSGLTQEPVQPGDSFIYEFELPDSGTYWYHAHNKSWNEVGRGLYGPLIVEERTSTFDRDHDITLIIDDWRLRQPGVLDTDSFGSLMDWSHGGRLGNWLLVNGKSRPVLKLRSGEAYRVRLINASNARVLELDPNRFGGKVIAYDGQALPESVVLPYSPHLLGPAQRIDLMVVPDADFAIEEISGDQPFPLVDGIVDGISRTAQSTPSIPVNLIPEPDVTGARKVKVVMEGGAMGGFVDITYKGKRLEGEDFRKTGQSWAFNGIANLAEAPLFTVRRGETVLLETINQTGWVHAMHVHGHHFRVLSRSGADVDDGKPWRDTFLIGPEQTTEVAFVAGNPGKWLYHCHMLEHAAAGMTTWFEVS</sequence>
<dbReference type="InterPro" id="IPR008972">
    <property type="entry name" value="Cupredoxin"/>
</dbReference>
<dbReference type="InterPro" id="IPR006311">
    <property type="entry name" value="TAT_signal"/>
</dbReference>
<gene>
    <name evidence="5" type="ORF">KVG22_20125</name>
</gene>
<dbReference type="PANTHER" id="PTHR11709">
    <property type="entry name" value="MULTI-COPPER OXIDASE"/>
    <property type="match status" value="1"/>
</dbReference>
<reference evidence="5 6" key="1">
    <citation type="submission" date="2021-06" db="EMBL/GenBank/DDBJ databases">
        <title>Nitratireductor porphyridii sp. nov., isolated from a small marine red alga, Porphyridium purpureum in South Korea.</title>
        <authorList>
            <person name="Kim K.H."/>
            <person name="Kristyanto S."/>
            <person name="Jeon C.O."/>
        </authorList>
    </citation>
    <scope>NUCLEOTIDE SEQUENCE [LARGE SCALE GENOMIC DNA]</scope>
    <source>
        <strain evidence="5 6">R6</strain>
    </source>
</reference>
<dbReference type="InterPro" id="IPR033138">
    <property type="entry name" value="Cu_oxidase_CS"/>
</dbReference>
<dbReference type="Proteomes" id="UP000777661">
    <property type="component" value="Unassembled WGS sequence"/>
</dbReference>
<accession>A0ABS7RDD0</accession>
<dbReference type="EMBL" id="JAHSQO010000008">
    <property type="protein sequence ID" value="MBY8918919.1"/>
    <property type="molecule type" value="Genomic_DNA"/>
</dbReference>
<dbReference type="PROSITE" id="PS00080">
    <property type="entry name" value="MULTICOPPER_OXIDASE2"/>
    <property type="match status" value="1"/>
</dbReference>
<dbReference type="Pfam" id="PF07731">
    <property type="entry name" value="Cu-oxidase_2"/>
    <property type="match status" value="1"/>
</dbReference>
<dbReference type="PROSITE" id="PS51318">
    <property type="entry name" value="TAT"/>
    <property type="match status" value="1"/>
</dbReference>
<evidence type="ECO:0000313" key="6">
    <source>
        <dbReference type="Proteomes" id="UP000777661"/>
    </source>
</evidence>
<dbReference type="CDD" id="cd13861">
    <property type="entry name" value="CuRO_1_CumA_like"/>
    <property type="match status" value="1"/>
</dbReference>
<dbReference type="InterPro" id="IPR011707">
    <property type="entry name" value="Cu-oxidase-like_N"/>
</dbReference>
<evidence type="ECO:0000259" key="3">
    <source>
        <dbReference type="Pfam" id="PF07731"/>
    </source>
</evidence>
<feature type="domain" description="Plastocyanin-like" evidence="4">
    <location>
        <begin position="48"/>
        <end position="152"/>
    </location>
</feature>